<reference evidence="1 2" key="1">
    <citation type="submission" date="2009-10" db="EMBL/GenBank/DDBJ databases">
        <authorList>
            <person name="Weinstock G."/>
            <person name="Sodergren E."/>
            <person name="Clifton S."/>
            <person name="Fulton L."/>
            <person name="Fulton B."/>
            <person name="Courtney L."/>
            <person name="Fronick C."/>
            <person name="Harrison M."/>
            <person name="Strong C."/>
            <person name="Farmer C."/>
            <person name="Delahaunty K."/>
            <person name="Markovic C."/>
            <person name="Hall O."/>
            <person name="Minx P."/>
            <person name="Tomlinson C."/>
            <person name="Mitreva M."/>
            <person name="Nelson J."/>
            <person name="Hou S."/>
            <person name="Wollam A."/>
            <person name="Pepin K.H."/>
            <person name="Johnson M."/>
            <person name="Bhonagiri V."/>
            <person name="Nash W.E."/>
            <person name="Warren W."/>
            <person name="Chinwalla A."/>
            <person name="Mardis E.R."/>
            <person name="Wilson R.K."/>
        </authorList>
    </citation>
    <scope>NUCLEOTIDE SEQUENCE [LARGE SCALE GENOMIC DNA]</scope>
    <source>
        <strain evidence="2">ATCC 25996 / DSM 4631 / NCTC 10774 / M26</strain>
    </source>
</reference>
<dbReference type="Proteomes" id="UP000003344">
    <property type="component" value="Unassembled WGS sequence"/>
</dbReference>
<dbReference type="STRING" id="546266.NEIMUCOT_03578"/>
<evidence type="ECO:0000313" key="1">
    <source>
        <dbReference type="EMBL" id="EFC89779.1"/>
    </source>
</evidence>
<gene>
    <name evidence="1" type="ORF">NEIMUCOT_03578</name>
</gene>
<sequence length="41" mass="4936">MFIQIKMAIVLSPAKWKNDSWYFKKDVRGKKILKFQNSSLF</sequence>
<organism evidence="1 2">
    <name type="scientific">Neisseria mucosa (strain ATCC 25996 / DSM 4631 / NCTC 10774 / M26)</name>
    <dbReference type="NCBI Taxonomy" id="546266"/>
    <lineage>
        <taxon>Bacteria</taxon>
        <taxon>Pseudomonadati</taxon>
        <taxon>Pseudomonadota</taxon>
        <taxon>Betaproteobacteria</taxon>
        <taxon>Neisseriales</taxon>
        <taxon>Neisseriaceae</taxon>
        <taxon>Neisseria</taxon>
    </lineage>
</organism>
<proteinExistence type="predicted"/>
<dbReference type="AlphaFoldDB" id="D2ZSJ6"/>
<protein>
    <submittedName>
        <fullName evidence="1">Uncharacterized protein</fullName>
    </submittedName>
</protein>
<evidence type="ECO:0000313" key="2">
    <source>
        <dbReference type="Proteomes" id="UP000003344"/>
    </source>
</evidence>
<dbReference type="EMBL" id="ACDX02000001">
    <property type="protein sequence ID" value="EFC89779.1"/>
    <property type="molecule type" value="Genomic_DNA"/>
</dbReference>
<comment type="caution">
    <text evidence="1">The sequence shown here is derived from an EMBL/GenBank/DDBJ whole genome shotgun (WGS) entry which is preliminary data.</text>
</comment>
<accession>D2ZSJ6</accession>
<name>D2ZSJ6_NEIM2</name>